<name>A0A5J9THF9_9POAL</name>
<reference evidence="1 2" key="1">
    <citation type="journal article" date="2019" name="Sci. Rep.">
        <title>A high-quality genome of Eragrostis curvula grass provides insights into Poaceae evolution and supports new strategies to enhance forage quality.</title>
        <authorList>
            <person name="Carballo J."/>
            <person name="Santos B.A.C.M."/>
            <person name="Zappacosta D."/>
            <person name="Garbus I."/>
            <person name="Selva J.P."/>
            <person name="Gallo C.A."/>
            <person name="Diaz A."/>
            <person name="Albertini E."/>
            <person name="Caccamo M."/>
            <person name="Echenique V."/>
        </authorList>
    </citation>
    <scope>NUCLEOTIDE SEQUENCE [LARGE SCALE GENOMIC DNA]</scope>
    <source>
        <strain evidence="2">cv. Victoria</strain>
        <tissue evidence="1">Leaf</tissue>
    </source>
</reference>
<comment type="caution">
    <text evidence="1">The sequence shown here is derived from an EMBL/GenBank/DDBJ whole genome shotgun (WGS) entry which is preliminary data.</text>
</comment>
<accession>A0A5J9THF9</accession>
<evidence type="ECO:0000313" key="1">
    <source>
        <dbReference type="EMBL" id="TVU10846.1"/>
    </source>
</evidence>
<evidence type="ECO:0000313" key="2">
    <source>
        <dbReference type="Proteomes" id="UP000324897"/>
    </source>
</evidence>
<gene>
    <name evidence="1" type="ORF">EJB05_44399</name>
</gene>
<proteinExistence type="predicted"/>
<sequence>MYPAPSCRLELSNHPFPLEDASRIRSNSHSLLLRDWIVLDHFCCVVWLPSLHMPAEQYIRQRAGSSTSIEDDYRKGNAYGC</sequence>
<dbReference type="Gramene" id="TVU10846">
    <property type="protein sequence ID" value="TVU10846"/>
    <property type="gene ID" value="EJB05_44399"/>
</dbReference>
<feature type="non-terminal residue" evidence="1">
    <location>
        <position position="1"/>
    </location>
</feature>
<dbReference type="Proteomes" id="UP000324897">
    <property type="component" value="Chromosome 3"/>
</dbReference>
<organism evidence="1 2">
    <name type="scientific">Eragrostis curvula</name>
    <name type="common">weeping love grass</name>
    <dbReference type="NCBI Taxonomy" id="38414"/>
    <lineage>
        <taxon>Eukaryota</taxon>
        <taxon>Viridiplantae</taxon>
        <taxon>Streptophyta</taxon>
        <taxon>Embryophyta</taxon>
        <taxon>Tracheophyta</taxon>
        <taxon>Spermatophyta</taxon>
        <taxon>Magnoliopsida</taxon>
        <taxon>Liliopsida</taxon>
        <taxon>Poales</taxon>
        <taxon>Poaceae</taxon>
        <taxon>PACMAD clade</taxon>
        <taxon>Chloridoideae</taxon>
        <taxon>Eragrostideae</taxon>
        <taxon>Eragrostidinae</taxon>
        <taxon>Eragrostis</taxon>
    </lineage>
</organism>
<keyword evidence="2" id="KW-1185">Reference proteome</keyword>
<dbReference type="AlphaFoldDB" id="A0A5J9THF9"/>
<dbReference type="EMBL" id="RWGY01000039">
    <property type="protein sequence ID" value="TVU10846.1"/>
    <property type="molecule type" value="Genomic_DNA"/>
</dbReference>
<protein>
    <submittedName>
        <fullName evidence="1">Uncharacterized protein</fullName>
    </submittedName>
</protein>